<dbReference type="Pfam" id="PF07648">
    <property type="entry name" value="Kazal_2"/>
    <property type="match status" value="1"/>
</dbReference>
<keyword evidence="4 8" id="KW-0812">Transmembrane</keyword>
<dbReference type="CDD" id="cd17336">
    <property type="entry name" value="MFS_SLCO_OATP"/>
    <property type="match status" value="1"/>
</dbReference>
<gene>
    <name evidence="10" type="ORF">ACJMK2_011324</name>
</gene>
<dbReference type="SUPFAM" id="SSF100895">
    <property type="entry name" value="Kazal-type serine protease inhibitors"/>
    <property type="match status" value="1"/>
</dbReference>
<feature type="transmembrane region" description="Helical" evidence="8">
    <location>
        <begin position="265"/>
        <end position="289"/>
    </location>
</feature>
<dbReference type="SUPFAM" id="SSF103473">
    <property type="entry name" value="MFS general substrate transporter"/>
    <property type="match status" value="1"/>
</dbReference>
<evidence type="ECO:0000256" key="8">
    <source>
        <dbReference type="RuleBase" id="RU362056"/>
    </source>
</evidence>
<keyword evidence="8" id="KW-0406">Ion transport</keyword>
<organism evidence="10 11">
    <name type="scientific">Sinanodonta woodiana</name>
    <name type="common">Chinese pond mussel</name>
    <name type="synonym">Anodonta woodiana</name>
    <dbReference type="NCBI Taxonomy" id="1069815"/>
    <lineage>
        <taxon>Eukaryota</taxon>
        <taxon>Metazoa</taxon>
        <taxon>Spiralia</taxon>
        <taxon>Lophotrochozoa</taxon>
        <taxon>Mollusca</taxon>
        <taxon>Bivalvia</taxon>
        <taxon>Autobranchia</taxon>
        <taxon>Heteroconchia</taxon>
        <taxon>Palaeoheterodonta</taxon>
        <taxon>Unionida</taxon>
        <taxon>Unionoidea</taxon>
        <taxon>Unionidae</taxon>
        <taxon>Unioninae</taxon>
        <taxon>Sinanodonta</taxon>
    </lineage>
</organism>
<evidence type="ECO:0000256" key="4">
    <source>
        <dbReference type="ARBA" id="ARBA00022692"/>
    </source>
</evidence>
<feature type="transmembrane region" description="Helical" evidence="8">
    <location>
        <begin position="514"/>
        <end position="536"/>
    </location>
</feature>
<keyword evidence="8" id="KW-0813">Transport</keyword>
<dbReference type="InterPro" id="IPR036259">
    <property type="entry name" value="MFS_trans_sf"/>
</dbReference>
<evidence type="ECO:0000256" key="5">
    <source>
        <dbReference type="ARBA" id="ARBA00022989"/>
    </source>
</evidence>
<dbReference type="Proteomes" id="UP001634394">
    <property type="component" value="Unassembled WGS sequence"/>
</dbReference>
<dbReference type="PANTHER" id="PTHR11388:SF142">
    <property type="entry name" value="SOLUTE CARRIER ORGANIC ANION TRANSPORTER FAMILY MEMBER 5A1"/>
    <property type="match status" value="1"/>
</dbReference>
<comment type="caution">
    <text evidence="10">The sequence shown here is derived from an EMBL/GenBank/DDBJ whole genome shotgun (WGS) entry which is preliminary data.</text>
</comment>
<keyword evidence="5 8" id="KW-1133">Transmembrane helix</keyword>
<comment type="subcellular location">
    <subcellularLocation>
        <location evidence="1 8">Cell membrane</location>
        <topology evidence="1 8">Multi-pass membrane protein</topology>
    </subcellularLocation>
</comment>
<keyword evidence="11" id="KW-1185">Reference proteome</keyword>
<accession>A0ABD3V4P4</accession>
<evidence type="ECO:0000256" key="7">
    <source>
        <dbReference type="ARBA" id="ARBA00023157"/>
    </source>
</evidence>
<dbReference type="InterPro" id="IPR002350">
    <property type="entry name" value="Kazal_dom"/>
</dbReference>
<keyword evidence="7" id="KW-1015">Disulfide bond</keyword>
<sequence length="668" mass="74336">MDRPNIEKVYEESEDDDTKCGIGGCKPKCLKIFARWVPLWRVTTLEKQFGLSSSQTGFLLSCNDIGYLSTTLFASYLARRVHIPRILFASTVFYGVAGIVASTAYFVSKGSLRRNIRSSSSLELFNISLNNSYGSTNRFQYDITNPENGMNLLPFPVPMCSSDPMNSGLNCTENIGKFSIGLPNDHGPYSVGMLLQGVGKAPRYPLIASYIDDNVKQTKTPMYVGITTGVGIFGPAIAFACGGLFSNIYVTLEDTGMSPTHPEWIGAWWLGFMVFGVLSLLAAIPLLFFPRRMKRTSPLKEWQKPQGGKTKALTFKDTVKDVVKIFHRLSFNSVFVLLVLGNCVLMFNVAGKVAFSGKYMEVEFYVPTWKANLLMGAVTVVSASMGTVIGGCVTTKYKLHPVTCFKLLIVSYSVVFVLNCTGFFFGCPTPSLVGFNKDYDGPVNITSVTQTCERTCNCDSRDYFPVCGSNGMNYFSPCYAGCETMNKLTLKGCSCVDYNGTAIPGLCKSECGMLVPALALGAITNFFSTFSIMPMFTVFIRYLYIYDFICWFPGPVVFGKIVDTSCILWRKSCLRQGACALYNNDDLRYKFVGLQVLLNIIPLILFIVAFIKARQKTNWSIEELSLEDVETVVFLDEKDMKKTPTDWDVEPIYKGRDQSKKFKSFSYQ</sequence>
<dbReference type="InterPro" id="IPR036058">
    <property type="entry name" value="Kazal_dom_sf"/>
</dbReference>
<feature type="transmembrane region" description="Helical" evidence="8">
    <location>
        <begin position="405"/>
        <end position="425"/>
    </location>
</feature>
<proteinExistence type="inferred from homology"/>
<evidence type="ECO:0000256" key="3">
    <source>
        <dbReference type="ARBA" id="ARBA00022475"/>
    </source>
</evidence>
<feature type="transmembrane region" description="Helical" evidence="8">
    <location>
        <begin position="86"/>
        <end position="107"/>
    </location>
</feature>
<feature type="transmembrane region" description="Helical" evidence="8">
    <location>
        <begin position="371"/>
        <end position="393"/>
    </location>
</feature>
<feature type="transmembrane region" description="Helical" evidence="8">
    <location>
        <begin position="223"/>
        <end position="245"/>
    </location>
</feature>
<reference evidence="10 11" key="1">
    <citation type="submission" date="2024-11" db="EMBL/GenBank/DDBJ databases">
        <title>Chromosome-level genome assembly of the freshwater bivalve Anodonta woodiana.</title>
        <authorList>
            <person name="Chen X."/>
        </authorList>
    </citation>
    <scope>NUCLEOTIDE SEQUENCE [LARGE SCALE GENOMIC DNA]</scope>
    <source>
        <strain evidence="10">MN2024</strain>
        <tissue evidence="10">Gills</tissue>
    </source>
</reference>
<dbReference type="Gene3D" id="1.20.1250.20">
    <property type="entry name" value="MFS general substrate transporter like domains"/>
    <property type="match status" value="1"/>
</dbReference>
<protein>
    <recommendedName>
        <fullName evidence="8">Solute carrier organic anion transporter family member</fullName>
    </recommendedName>
</protein>
<dbReference type="InterPro" id="IPR004156">
    <property type="entry name" value="OATP"/>
</dbReference>
<evidence type="ECO:0000256" key="1">
    <source>
        <dbReference type="ARBA" id="ARBA00004651"/>
    </source>
</evidence>
<comment type="caution">
    <text evidence="8">Lacks conserved residue(s) required for the propagation of feature annotation.</text>
</comment>
<dbReference type="EMBL" id="JBJQND010000013">
    <property type="protein sequence ID" value="KAL3856589.1"/>
    <property type="molecule type" value="Genomic_DNA"/>
</dbReference>
<evidence type="ECO:0000313" key="10">
    <source>
        <dbReference type="EMBL" id="KAL3856589.1"/>
    </source>
</evidence>
<dbReference type="GO" id="GO:0006811">
    <property type="term" value="P:monoatomic ion transport"/>
    <property type="evidence" value="ECO:0007669"/>
    <property type="project" value="UniProtKB-KW"/>
</dbReference>
<evidence type="ECO:0000313" key="11">
    <source>
        <dbReference type="Proteomes" id="UP001634394"/>
    </source>
</evidence>
<feature type="transmembrane region" description="Helical" evidence="8">
    <location>
        <begin position="591"/>
        <end position="611"/>
    </location>
</feature>
<dbReference type="PROSITE" id="PS51465">
    <property type="entry name" value="KAZAL_2"/>
    <property type="match status" value="1"/>
</dbReference>
<feature type="transmembrane region" description="Helical" evidence="8">
    <location>
        <begin position="329"/>
        <end position="351"/>
    </location>
</feature>
<evidence type="ECO:0000256" key="2">
    <source>
        <dbReference type="ARBA" id="ARBA00009657"/>
    </source>
</evidence>
<dbReference type="AlphaFoldDB" id="A0ABD3V4P4"/>
<feature type="domain" description="Kazal-like" evidence="9">
    <location>
        <begin position="446"/>
        <end position="497"/>
    </location>
</feature>
<keyword evidence="3" id="KW-1003">Cell membrane</keyword>
<evidence type="ECO:0000256" key="6">
    <source>
        <dbReference type="ARBA" id="ARBA00023136"/>
    </source>
</evidence>
<dbReference type="NCBIfam" id="TIGR00805">
    <property type="entry name" value="oat"/>
    <property type="match status" value="1"/>
</dbReference>
<name>A0ABD3V4P4_SINWO</name>
<keyword evidence="6 8" id="KW-0472">Membrane</keyword>
<comment type="similarity">
    <text evidence="2 8">Belongs to the organo anion transporter (TC 2.A.60) family.</text>
</comment>
<dbReference type="GO" id="GO:0005886">
    <property type="term" value="C:plasma membrane"/>
    <property type="evidence" value="ECO:0007669"/>
    <property type="project" value="UniProtKB-SubCell"/>
</dbReference>
<dbReference type="PANTHER" id="PTHR11388">
    <property type="entry name" value="ORGANIC ANION TRANSPORTER"/>
    <property type="match status" value="1"/>
</dbReference>
<dbReference type="Pfam" id="PF03137">
    <property type="entry name" value="OATP"/>
    <property type="match status" value="1"/>
</dbReference>
<feature type="transmembrane region" description="Helical" evidence="8">
    <location>
        <begin position="543"/>
        <end position="562"/>
    </location>
</feature>
<evidence type="ECO:0000259" key="9">
    <source>
        <dbReference type="PROSITE" id="PS51465"/>
    </source>
</evidence>